<evidence type="ECO:0000313" key="2">
    <source>
        <dbReference type="Proteomes" id="UP000187209"/>
    </source>
</evidence>
<accession>A0A1R2CXR9</accession>
<dbReference type="EMBL" id="MPUH01000037">
    <property type="protein sequence ID" value="OMJ93770.1"/>
    <property type="molecule type" value="Genomic_DNA"/>
</dbReference>
<reference evidence="1 2" key="1">
    <citation type="submission" date="2016-11" db="EMBL/GenBank/DDBJ databases">
        <title>The macronuclear genome of Stentor coeruleus: a giant cell with tiny introns.</title>
        <authorList>
            <person name="Slabodnick M."/>
            <person name="Ruby J.G."/>
            <person name="Reiff S.B."/>
            <person name="Swart E.C."/>
            <person name="Gosai S."/>
            <person name="Prabakaran S."/>
            <person name="Witkowska E."/>
            <person name="Larue G.E."/>
            <person name="Fisher S."/>
            <person name="Freeman R.M."/>
            <person name="Gunawardena J."/>
            <person name="Chu W."/>
            <person name="Stover N.A."/>
            <person name="Gregory B.D."/>
            <person name="Nowacki M."/>
            <person name="Derisi J."/>
            <person name="Roy S.W."/>
            <person name="Marshall W.F."/>
            <person name="Sood P."/>
        </authorList>
    </citation>
    <scope>NUCLEOTIDE SEQUENCE [LARGE SCALE GENOMIC DNA]</scope>
    <source>
        <strain evidence="1">WM001</strain>
    </source>
</reference>
<comment type="caution">
    <text evidence="1">The sequence shown here is derived from an EMBL/GenBank/DDBJ whole genome shotgun (WGS) entry which is preliminary data.</text>
</comment>
<name>A0A1R2CXR9_9CILI</name>
<evidence type="ECO:0000313" key="1">
    <source>
        <dbReference type="EMBL" id="OMJ93770.1"/>
    </source>
</evidence>
<organism evidence="1 2">
    <name type="scientific">Stentor coeruleus</name>
    <dbReference type="NCBI Taxonomy" id="5963"/>
    <lineage>
        <taxon>Eukaryota</taxon>
        <taxon>Sar</taxon>
        <taxon>Alveolata</taxon>
        <taxon>Ciliophora</taxon>
        <taxon>Postciliodesmatophora</taxon>
        <taxon>Heterotrichea</taxon>
        <taxon>Heterotrichida</taxon>
        <taxon>Stentoridae</taxon>
        <taxon>Stentor</taxon>
    </lineage>
</organism>
<dbReference type="Proteomes" id="UP000187209">
    <property type="component" value="Unassembled WGS sequence"/>
</dbReference>
<protein>
    <submittedName>
        <fullName evidence="1">Uncharacterized protein</fullName>
    </submittedName>
</protein>
<proteinExistence type="predicted"/>
<gene>
    <name evidence="1" type="ORF">SteCoe_3216</name>
</gene>
<keyword evidence="2" id="KW-1185">Reference proteome</keyword>
<dbReference type="AlphaFoldDB" id="A0A1R2CXR9"/>
<sequence length="206" mass="24363">MLINMSISSEKICQNLEMNNMCNRLIDCYIATTEFPTHFRCLNLRYLLFQTQKELSLSVVETVGWLILLEEIGLKIESINPKYILLYTAIKAKKILGNVTKREYFNLQMIYPSLLKDFKVWSKETLTDGIISIKKLGKKFSELNLPPNQNVINYNFYVDYVLGNVREYKSYLLLEQKNSKPYKKRQIHNVSDRNVIDEREFERIDN</sequence>